<name>A0A7V2SLS2_9BACT</name>
<protein>
    <submittedName>
        <fullName evidence="1">Uncharacterized protein</fullName>
    </submittedName>
</protein>
<organism evidence="1">
    <name type="scientific">Nitratifractor salsuginis</name>
    <dbReference type="NCBI Taxonomy" id="269261"/>
    <lineage>
        <taxon>Bacteria</taxon>
        <taxon>Pseudomonadati</taxon>
        <taxon>Campylobacterota</taxon>
        <taxon>Epsilonproteobacteria</taxon>
        <taxon>Campylobacterales</taxon>
        <taxon>Sulfurovaceae</taxon>
        <taxon>Nitratifractor</taxon>
    </lineage>
</organism>
<reference evidence="1" key="1">
    <citation type="journal article" date="2020" name="mSystems">
        <title>Genome- and Community-Level Interaction Insights into Carbon Utilization and Element Cycling Functions of Hydrothermarchaeota in Hydrothermal Sediment.</title>
        <authorList>
            <person name="Zhou Z."/>
            <person name="Liu Y."/>
            <person name="Xu W."/>
            <person name="Pan J."/>
            <person name="Luo Z.H."/>
            <person name="Li M."/>
        </authorList>
    </citation>
    <scope>NUCLEOTIDE SEQUENCE [LARGE SCALE GENOMIC DNA]</scope>
    <source>
        <strain evidence="1">HyVt-513</strain>
    </source>
</reference>
<dbReference type="EMBL" id="DRNO01000283">
    <property type="protein sequence ID" value="HFC04053.1"/>
    <property type="molecule type" value="Genomic_DNA"/>
</dbReference>
<dbReference type="AlphaFoldDB" id="A0A7V2SLS2"/>
<evidence type="ECO:0000313" key="1">
    <source>
        <dbReference type="EMBL" id="HFC04053.1"/>
    </source>
</evidence>
<accession>A0A7V2SLS2</accession>
<proteinExistence type="predicted"/>
<comment type="caution">
    <text evidence="1">The sequence shown here is derived from an EMBL/GenBank/DDBJ whole genome shotgun (WGS) entry which is preliminary data.</text>
</comment>
<sequence>MELRETIEGMIDKPLGRMRDEEAVEWVLRRRLTKKEFKVLMGPLRGVSDAQLQEKLKLDPKRLAEIRSSIRRKLNQDRIKQELYETGKAS</sequence>
<gene>
    <name evidence="1" type="ORF">ENJ74_04195</name>
</gene>
<dbReference type="Proteomes" id="UP000885722">
    <property type="component" value="Unassembled WGS sequence"/>
</dbReference>